<keyword evidence="1" id="KW-0378">Hydrolase</keyword>
<proteinExistence type="predicted"/>
<keyword evidence="4" id="KW-1185">Reference proteome</keyword>
<name>A0A8J8MP60_9FIRM</name>
<dbReference type="KEGG" id="vpy:HZI73_22025"/>
<evidence type="ECO:0000313" key="4">
    <source>
        <dbReference type="Proteomes" id="UP000683246"/>
    </source>
</evidence>
<dbReference type="SUPFAM" id="SSF52266">
    <property type="entry name" value="SGNH hydrolase"/>
    <property type="match status" value="1"/>
</dbReference>
<dbReference type="Gene3D" id="3.40.50.1110">
    <property type="entry name" value="SGNH hydrolase"/>
    <property type="match status" value="1"/>
</dbReference>
<dbReference type="InterPro" id="IPR039329">
    <property type="entry name" value="SIAE"/>
</dbReference>
<organism evidence="3 4">
    <name type="scientific">Vallitalea pronyensis</name>
    <dbReference type="NCBI Taxonomy" id="1348613"/>
    <lineage>
        <taxon>Bacteria</taxon>
        <taxon>Bacillati</taxon>
        <taxon>Bacillota</taxon>
        <taxon>Clostridia</taxon>
        <taxon>Lachnospirales</taxon>
        <taxon>Vallitaleaceae</taxon>
        <taxon>Vallitalea</taxon>
    </lineage>
</organism>
<dbReference type="InterPro" id="IPR036514">
    <property type="entry name" value="SGNH_hydro_sf"/>
</dbReference>
<accession>A0A8J8MP60</accession>
<dbReference type="Pfam" id="PF03629">
    <property type="entry name" value="SASA"/>
    <property type="match status" value="1"/>
</dbReference>
<feature type="domain" description="Sialate O-acetylesterase" evidence="2">
    <location>
        <begin position="276"/>
        <end position="404"/>
    </location>
</feature>
<dbReference type="PANTHER" id="PTHR22901:SF0">
    <property type="entry name" value="SIALATE O-ACETYLESTERASE"/>
    <property type="match status" value="1"/>
</dbReference>
<dbReference type="Proteomes" id="UP000683246">
    <property type="component" value="Chromosome"/>
</dbReference>
<evidence type="ECO:0000256" key="1">
    <source>
        <dbReference type="ARBA" id="ARBA00022801"/>
    </source>
</evidence>
<evidence type="ECO:0000259" key="2">
    <source>
        <dbReference type="Pfam" id="PF03629"/>
    </source>
</evidence>
<dbReference type="GO" id="GO:0005975">
    <property type="term" value="P:carbohydrate metabolic process"/>
    <property type="evidence" value="ECO:0007669"/>
    <property type="project" value="TreeGrafter"/>
</dbReference>
<evidence type="ECO:0000313" key="3">
    <source>
        <dbReference type="EMBL" id="QUI24813.1"/>
    </source>
</evidence>
<dbReference type="RefSeq" id="WP_212695510.1">
    <property type="nucleotide sequence ID" value="NZ_CP058649.1"/>
</dbReference>
<gene>
    <name evidence="3" type="ORF">HZI73_22025</name>
</gene>
<dbReference type="EMBL" id="CP058649">
    <property type="protein sequence ID" value="QUI24813.1"/>
    <property type="molecule type" value="Genomic_DNA"/>
</dbReference>
<dbReference type="GO" id="GO:0001681">
    <property type="term" value="F:sialate O-acetylesterase activity"/>
    <property type="evidence" value="ECO:0007669"/>
    <property type="project" value="InterPro"/>
</dbReference>
<reference evidence="3" key="1">
    <citation type="submission" date="2020-07" db="EMBL/GenBank/DDBJ databases">
        <title>Vallitalea pronyensis genome.</title>
        <authorList>
            <person name="Postec A."/>
        </authorList>
    </citation>
    <scope>NUCLEOTIDE SEQUENCE</scope>
    <source>
        <strain evidence="3">FatNI3</strain>
    </source>
</reference>
<dbReference type="PANTHER" id="PTHR22901">
    <property type="entry name" value="SIALATE O-ACETYLESTERASE"/>
    <property type="match status" value="1"/>
</dbReference>
<dbReference type="InterPro" id="IPR005181">
    <property type="entry name" value="SASA"/>
</dbReference>
<protein>
    <recommendedName>
        <fullName evidence="2">Sialate O-acetylesterase domain-containing protein</fullName>
    </recommendedName>
</protein>
<dbReference type="AlphaFoldDB" id="A0A8J8MP60"/>
<sequence length="515" mass="59243">MATDMFMVSPMFSSHMVLQRDESILIWGTGVEDVEVIILFKTQQYMCKIKNNKWCIDLGIHEAGGPYDLTIHGGNHTIIFNDVLIGEVWLAGGQSNMEQPLFFSKEWSNEKNVCDNPMIRLKTIPRRPFQDAQINGWHFEHTQSHDTKWELCTQHSAKHFSAIGYYFAKKLQRNLNVPIGIISCNWGGTTAQAWMSRDYLITNDNLKFLWDDYVTIEKQLNATAYEKEFHAYQEDMLTFVKEKGNLDERVEALGLTSYMTSDDGPAPAPPYGYKHFQRPCGLYDNMVMQVIPYTIKGVIWYQGESNANGPHATLYEEIFTTLIQNWRDAWKKKDLPFVFVQLSSLGAKDEIDIDEGWPIVRQAQLEVSQKVNHTAMVISVDYGEWNNIHPINKKPIGNRLAESALSMVYNQEETYRVITYTHIEKQGNSIIISFNEKIKQISEQLPNFQLCGEDKRFITAKATIMDHKIIAHNDNISNPIGVSYGFSKNVQIALYNLNDLPVTPFKVFLEKQHIM</sequence>